<gene>
    <name evidence="1" type="ORF">GPUH_LOCUS19364</name>
</gene>
<name>A0A183EEH3_9BILA</name>
<dbReference type="EMBL" id="UYRT01088386">
    <property type="protein sequence ID" value="VDN33692.1"/>
    <property type="molecule type" value="Genomic_DNA"/>
</dbReference>
<accession>A0A183EEH3</accession>
<reference evidence="1 2" key="2">
    <citation type="submission" date="2018-11" db="EMBL/GenBank/DDBJ databases">
        <authorList>
            <consortium name="Pathogen Informatics"/>
        </authorList>
    </citation>
    <scope>NUCLEOTIDE SEQUENCE [LARGE SCALE GENOMIC DNA]</scope>
</reference>
<dbReference type="Proteomes" id="UP000271098">
    <property type="component" value="Unassembled WGS sequence"/>
</dbReference>
<evidence type="ECO:0000313" key="3">
    <source>
        <dbReference type="WBParaSite" id="GPUH_0001938901-mRNA-1"/>
    </source>
</evidence>
<proteinExistence type="predicted"/>
<dbReference type="AlphaFoldDB" id="A0A183EEH3"/>
<dbReference type="WBParaSite" id="GPUH_0001938901-mRNA-1">
    <property type="protein sequence ID" value="GPUH_0001938901-mRNA-1"/>
    <property type="gene ID" value="GPUH_0001938901"/>
</dbReference>
<keyword evidence="2" id="KW-1185">Reference proteome</keyword>
<protein>
    <submittedName>
        <fullName evidence="1 3">Uncharacterized protein</fullName>
    </submittedName>
</protein>
<reference evidence="3" key="1">
    <citation type="submission" date="2016-06" db="UniProtKB">
        <authorList>
            <consortium name="WormBaseParasite"/>
        </authorList>
    </citation>
    <scope>IDENTIFICATION</scope>
</reference>
<sequence length="68" mass="7486">MRFRSNGHSCVGGIVVYEHPRTRTDTETGLLDCFLDSSVLLLLPPPSLLAVLVRPDRNEALERPIPSG</sequence>
<evidence type="ECO:0000313" key="2">
    <source>
        <dbReference type="Proteomes" id="UP000271098"/>
    </source>
</evidence>
<evidence type="ECO:0000313" key="1">
    <source>
        <dbReference type="EMBL" id="VDN33692.1"/>
    </source>
</evidence>
<organism evidence="3">
    <name type="scientific">Gongylonema pulchrum</name>
    <dbReference type="NCBI Taxonomy" id="637853"/>
    <lineage>
        <taxon>Eukaryota</taxon>
        <taxon>Metazoa</taxon>
        <taxon>Ecdysozoa</taxon>
        <taxon>Nematoda</taxon>
        <taxon>Chromadorea</taxon>
        <taxon>Rhabditida</taxon>
        <taxon>Spirurina</taxon>
        <taxon>Spiruromorpha</taxon>
        <taxon>Spiruroidea</taxon>
        <taxon>Gongylonematidae</taxon>
        <taxon>Gongylonema</taxon>
    </lineage>
</organism>